<gene>
    <name evidence="1" type="ORF">MF672_030845</name>
</gene>
<dbReference type="Proteomes" id="UP001317259">
    <property type="component" value="Unassembled WGS sequence"/>
</dbReference>
<comment type="caution">
    <text evidence="1">The sequence shown here is derived from an EMBL/GenBank/DDBJ whole genome shotgun (WGS) entry which is preliminary data.</text>
</comment>
<keyword evidence="2" id="KW-1185">Reference proteome</keyword>
<dbReference type="Gene3D" id="1.10.1660.10">
    <property type="match status" value="1"/>
</dbReference>
<dbReference type="Pfam" id="PF13591">
    <property type="entry name" value="MerR_2"/>
    <property type="match status" value="1"/>
</dbReference>
<evidence type="ECO:0000313" key="2">
    <source>
        <dbReference type="Proteomes" id="UP001317259"/>
    </source>
</evidence>
<organism evidence="1 2">
    <name type="scientific">Actinomadura luzonensis</name>
    <dbReference type="NCBI Taxonomy" id="2805427"/>
    <lineage>
        <taxon>Bacteria</taxon>
        <taxon>Bacillati</taxon>
        <taxon>Actinomycetota</taxon>
        <taxon>Actinomycetes</taxon>
        <taxon>Streptosporangiales</taxon>
        <taxon>Thermomonosporaceae</taxon>
        <taxon>Actinomadura</taxon>
    </lineage>
</organism>
<dbReference type="EMBL" id="JAKRKC020000002">
    <property type="protein sequence ID" value="MCK2218155.1"/>
    <property type="molecule type" value="Genomic_DNA"/>
</dbReference>
<protein>
    <submittedName>
        <fullName evidence="1">Chaperone modulator CbpM</fullName>
    </submittedName>
</protein>
<dbReference type="RefSeq" id="WP_242370994.1">
    <property type="nucleotide sequence ID" value="NZ_JAKRKC020000002.1"/>
</dbReference>
<sequence length="97" mass="10707">MSYALVREVRLDLDAYARVTGLHPQVVRRLVALGLLEPARNARGELCFMPAQVAAAARIQRLHEGLSINYAAIGVVIDLLDRIGELEAALHDLPRPR</sequence>
<evidence type="ECO:0000313" key="1">
    <source>
        <dbReference type="EMBL" id="MCK2218155.1"/>
    </source>
</evidence>
<name>A0ABT0G0S1_9ACTN</name>
<accession>A0ABT0G0S1</accession>
<proteinExistence type="predicted"/>
<reference evidence="1 2" key="1">
    <citation type="submission" date="2022-04" db="EMBL/GenBank/DDBJ databases">
        <title>Genome draft of Actinomadura sp. ATCC 31491.</title>
        <authorList>
            <person name="Shi X."/>
            <person name="Du Y."/>
        </authorList>
    </citation>
    <scope>NUCLEOTIDE SEQUENCE [LARGE SCALE GENOMIC DNA]</scope>
    <source>
        <strain evidence="1 2">ATCC 31491</strain>
    </source>
</reference>